<dbReference type="EMBL" id="CP182909">
    <property type="protein sequence ID" value="XPM66144.1"/>
    <property type="molecule type" value="Genomic_DNA"/>
</dbReference>
<gene>
    <name evidence="1" type="ORF">BH720_012350</name>
</gene>
<evidence type="ECO:0000313" key="2">
    <source>
        <dbReference type="Proteomes" id="UP000095472"/>
    </source>
</evidence>
<reference evidence="1 2" key="1">
    <citation type="journal article" date="2016" name="Genome Announc.">
        <title>Draft Genome Sequence of the Thermotolerant Cyanobacterium Desertifilum sp. IPPAS B-1220.</title>
        <authorList>
            <person name="Mironov K.S."/>
            <person name="Sinetova M.A."/>
            <person name="Bolatkhan K."/>
            <person name="Zayadan B.K."/>
            <person name="Ustinova V.V."/>
            <person name="Kupriyanova E.V."/>
            <person name="Skrypnik A.N."/>
            <person name="Gogoleva N.E."/>
            <person name="Gogolev Y.V."/>
            <person name="Los D.A."/>
        </authorList>
    </citation>
    <scope>NUCLEOTIDE SEQUENCE [LARGE SCALE GENOMIC DNA]</scope>
    <source>
        <strain evidence="1 2">IPPAS B-1220</strain>
    </source>
</reference>
<accession>A0ACD5H0X7</accession>
<dbReference type="Proteomes" id="UP000095472">
    <property type="component" value="Chromosome"/>
</dbReference>
<evidence type="ECO:0000313" key="1">
    <source>
        <dbReference type="EMBL" id="XPM66144.1"/>
    </source>
</evidence>
<sequence length="71" mass="8168">MLCVRVSSRLFQPLARTLAIFFFSIFFYWCSFHWFWNFFVGFYSAENRLSSASPSSISAFCLSSPSGNGRS</sequence>
<name>A0ACD5H0X7_9CYAN</name>
<protein>
    <submittedName>
        <fullName evidence="1">Uncharacterized protein</fullName>
    </submittedName>
</protein>
<keyword evidence="2" id="KW-1185">Reference proteome</keyword>
<proteinExistence type="predicted"/>
<organism evidence="1 2">
    <name type="scientific">Desertifilum tharense IPPAS B-1220</name>
    <dbReference type="NCBI Taxonomy" id="1781255"/>
    <lineage>
        <taxon>Bacteria</taxon>
        <taxon>Bacillati</taxon>
        <taxon>Cyanobacteriota</taxon>
        <taxon>Cyanophyceae</taxon>
        <taxon>Desertifilales</taxon>
        <taxon>Desertifilaceae</taxon>
        <taxon>Desertifilum</taxon>
    </lineage>
</organism>